<feature type="compositionally biased region" description="Low complexity" evidence="1">
    <location>
        <begin position="29"/>
        <end position="52"/>
    </location>
</feature>
<feature type="compositionally biased region" description="Polar residues" evidence="1">
    <location>
        <begin position="12"/>
        <end position="27"/>
    </location>
</feature>
<accession>A0AAU9RR39</accession>
<dbReference type="AlphaFoldDB" id="A0AAU9RR39"/>
<feature type="region of interest" description="Disordered" evidence="1">
    <location>
        <begin position="12"/>
        <end position="119"/>
    </location>
</feature>
<dbReference type="EMBL" id="OU466858">
    <property type="protein sequence ID" value="CAH2048168.1"/>
    <property type="molecule type" value="Genomic_DNA"/>
</dbReference>
<feature type="region of interest" description="Disordered" evidence="1">
    <location>
        <begin position="351"/>
        <end position="401"/>
    </location>
</feature>
<feature type="compositionally biased region" description="Low complexity" evidence="1">
    <location>
        <begin position="139"/>
        <end position="159"/>
    </location>
</feature>
<evidence type="ECO:0000313" key="3">
    <source>
        <dbReference type="Proteomes" id="UP000836841"/>
    </source>
</evidence>
<evidence type="ECO:0000256" key="1">
    <source>
        <dbReference type="SAM" id="MobiDB-lite"/>
    </source>
</evidence>
<gene>
    <name evidence="2" type="ORF">TAV2_LOCUS6316</name>
</gene>
<feature type="compositionally biased region" description="Low complexity" evidence="1">
    <location>
        <begin position="166"/>
        <end position="190"/>
    </location>
</feature>
<dbReference type="Gene3D" id="1.10.10.2360">
    <property type="match status" value="1"/>
</dbReference>
<protein>
    <submittedName>
        <fullName evidence="2">Uncharacterized protein</fullName>
    </submittedName>
</protein>
<proteinExistence type="predicted"/>
<keyword evidence="3" id="KW-1185">Reference proteome</keyword>
<sequence length="551" mass="57069">MKCDYVFVTQESEPSSVIASSITSMPDGSTPVEATVSTSTPSPVQSSSLTPPATTSVSSEPAPLFVPNMFSSDAFGPPTPSELGRPIQAPAFSFGDGTLSSSAPTQALGPTTSSEPAQASVTDLAASLFTSWQTHSFGSGASAGSTSSTSSPFAAPTPFRCESMQAPPTFGSGASAASTSSTSSPFASTFQPSAPNSSSLFSFRPAQDASASPSAFAFNVPNAGFSPPASSTAPENLFNRLVHVTGGGDTNYWPGPPSNTFGPSRNSFFPGSGVDYLASEGSRYPPYAPTPSEDPYKMMSSISASDYYAHKSHEELRWEDYKRGDKGGVGSFPAAHISSQFSRPNAFFSQPTVTPSPFASPRIPYHSPPSSFAPPRTPDHSPSSLFAPPRRPDFPAAVQRPHDGVSYQASGCTTCGATSSSFPSGPTNPPSVPLPGSWFSTSGYYPNLAAQGTRTTPALQPYPMMFGPTYLAAQGTATTPALQAYPMMFAAQGTNLAVQSATPAFQAYPMMPGATTAAQVTNLGVQSTTPAVQAYPVAGYILVPFPTMNLQ</sequence>
<name>A0AAU9RR39_THLAR</name>
<feature type="region of interest" description="Disordered" evidence="1">
    <location>
        <begin position="139"/>
        <end position="190"/>
    </location>
</feature>
<evidence type="ECO:0000313" key="2">
    <source>
        <dbReference type="EMBL" id="CAH2048168.1"/>
    </source>
</evidence>
<dbReference type="Proteomes" id="UP000836841">
    <property type="component" value="Chromosome 2"/>
</dbReference>
<feature type="compositionally biased region" description="Polar residues" evidence="1">
    <location>
        <begin position="98"/>
        <end position="119"/>
    </location>
</feature>
<organism evidence="2 3">
    <name type="scientific">Thlaspi arvense</name>
    <name type="common">Field penny-cress</name>
    <dbReference type="NCBI Taxonomy" id="13288"/>
    <lineage>
        <taxon>Eukaryota</taxon>
        <taxon>Viridiplantae</taxon>
        <taxon>Streptophyta</taxon>
        <taxon>Embryophyta</taxon>
        <taxon>Tracheophyta</taxon>
        <taxon>Spermatophyta</taxon>
        <taxon>Magnoliopsida</taxon>
        <taxon>eudicotyledons</taxon>
        <taxon>Gunneridae</taxon>
        <taxon>Pentapetalae</taxon>
        <taxon>rosids</taxon>
        <taxon>malvids</taxon>
        <taxon>Brassicales</taxon>
        <taxon>Brassicaceae</taxon>
        <taxon>Thlaspideae</taxon>
        <taxon>Thlaspi</taxon>
    </lineage>
</organism>
<reference evidence="2 3" key="1">
    <citation type="submission" date="2022-03" db="EMBL/GenBank/DDBJ databases">
        <authorList>
            <person name="Nunn A."/>
            <person name="Chopra R."/>
            <person name="Nunn A."/>
            <person name="Contreras Garrido A."/>
        </authorList>
    </citation>
    <scope>NUCLEOTIDE SEQUENCE [LARGE SCALE GENOMIC DNA]</scope>
</reference>